<dbReference type="RefSeq" id="WP_079642739.1">
    <property type="nucleotide sequence ID" value="NZ_FUZF01000006.1"/>
</dbReference>
<feature type="domain" description="RagB/SusD" evidence="6">
    <location>
        <begin position="318"/>
        <end position="409"/>
    </location>
</feature>
<evidence type="ECO:0000259" key="6">
    <source>
        <dbReference type="Pfam" id="PF07980"/>
    </source>
</evidence>
<accession>A0A1T5D6R2</accession>
<dbReference type="InterPro" id="IPR011990">
    <property type="entry name" value="TPR-like_helical_dom_sf"/>
</dbReference>
<evidence type="ECO:0000256" key="1">
    <source>
        <dbReference type="ARBA" id="ARBA00004442"/>
    </source>
</evidence>
<keyword evidence="3" id="KW-0732">Signal</keyword>
<keyword evidence="4" id="KW-0472">Membrane</keyword>
<sequence>MNIKYIIGLIVAASIFSSCDKYLDVEPKGIVIPKRFEEFNAILNSETNTNSFPDHLAYASDDIHASYSPVAQDPIANVYFWKSIIDVDNDASPAIWGTLYRQIYNTNIIINNVEQTTDASDVQKKSLLAEALVERANAHFILATTFSKAYDAATAKTLPGIPWVTYTDVTNITPSRSTLQETMDNIIADLKEAEGYLSSVRLNKTRINKAVAQAVLSRVYLYMENYTEAKKYAELAAQEPHELRDYNDYISAYEFPTQEMDPEILWLKTTNDYTLGFYINYSNDLINLFEPDDMRMMIHAQDWYGNGWYAHEENGWGMYGIRFVELKLTQAEALVHANDLDGALDIINEIRALRIANYAYEPIVSSDKSEVLEWVLTERRKELAFGSSRWMDMKRLAKQGLGSKATRQSEDFEDLISIDPKTYTFTFEIPSRVLMFNPGMPKNF</sequence>
<evidence type="ECO:0000313" key="9">
    <source>
        <dbReference type="Proteomes" id="UP000190150"/>
    </source>
</evidence>
<evidence type="ECO:0000256" key="5">
    <source>
        <dbReference type="ARBA" id="ARBA00023237"/>
    </source>
</evidence>
<feature type="domain" description="SusD-like N-terminal" evidence="7">
    <location>
        <begin position="21"/>
        <end position="221"/>
    </location>
</feature>
<keyword evidence="9" id="KW-1185">Reference proteome</keyword>
<dbReference type="GO" id="GO:0009279">
    <property type="term" value="C:cell outer membrane"/>
    <property type="evidence" value="ECO:0007669"/>
    <property type="project" value="UniProtKB-SubCell"/>
</dbReference>
<name>A0A1T5D6R2_9SPHI</name>
<dbReference type="STRING" id="1513896.SAMN05660841_01783"/>
<dbReference type="Proteomes" id="UP000190150">
    <property type="component" value="Unassembled WGS sequence"/>
</dbReference>
<dbReference type="SUPFAM" id="SSF48452">
    <property type="entry name" value="TPR-like"/>
    <property type="match status" value="1"/>
</dbReference>
<evidence type="ECO:0000313" key="8">
    <source>
        <dbReference type="EMBL" id="SKB67359.1"/>
    </source>
</evidence>
<dbReference type="InterPro" id="IPR033985">
    <property type="entry name" value="SusD-like_N"/>
</dbReference>
<dbReference type="AlphaFoldDB" id="A0A1T5D6R2"/>
<dbReference type="EMBL" id="FUZF01000006">
    <property type="protein sequence ID" value="SKB67359.1"/>
    <property type="molecule type" value="Genomic_DNA"/>
</dbReference>
<keyword evidence="5" id="KW-0998">Cell outer membrane</keyword>
<evidence type="ECO:0000259" key="7">
    <source>
        <dbReference type="Pfam" id="PF14322"/>
    </source>
</evidence>
<dbReference type="PROSITE" id="PS51257">
    <property type="entry name" value="PROKAR_LIPOPROTEIN"/>
    <property type="match status" value="1"/>
</dbReference>
<dbReference type="OrthoDB" id="697229at2"/>
<dbReference type="Gene3D" id="1.25.40.390">
    <property type="match status" value="1"/>
</dbReference>
<proteinExistence type="inferred from homology"/>
<dbReference type="Pfam" id="PF07980">
    <property type="entry name" value="SusD_RagB"/>
    <property type="match status" value="1"/>
</dbReference>
<comment type="subcellular location">
    <subcellularLocation>
        <location evidence="1">Cell outer membrane</location>
    </subcellularLocation>
</comment>
<organism evidence="8 9">
    <name type="scientific">Sphingobacterium nematocida</name>
    <dbReference type="NCBI Taxonomy" id="1513896"/>
    <lineage>
        <taxon>Bacteria</taxon>
        <taxon>Pseudomonadati</taxon>
        <taxon>Bacteroidota</taxon>
        <taxon>Sphingobacteriia</taxon>
        <taxon>Sphingobacteriales</taxon>
        <taxon>Sphingobacteriaceae</taxon>
        <taxon>Sphingobacterium</taxon>
    </lineage>
</organism>
<reference evidence="9" key="1">
    <citation type="submission" date="2017-02" db="EMBL/GenBank/DDBJ databases">
        <authorList>
            <person name="Varghese N."/>
            <person name="Submissions S."/>
        </authorList>
    </citation>
    <scope>NUCLEOTIDE SEQUENCE [LARGE SCALE GENOMIC DNA]</scope>
    <source>
        <strain evidence="9">DSM 24091</strain>
    </source>
</reference>
<evidence type="ECO:0000256" key="4">
    <source>
        <dbReference type="ARBA" id="ARBA00023136"/>
    </source>
</evidence>
<dbReference type="InterPro" id="IPR012944">
    <property type="entry name" value="SusD_RagB_dom"/>
</dbReference>
<evidence type="ECO:0000256" key="2">
    <source>
        <dbReference type="ARBA" id="ARBA00006275"/>
    </source>
</evidence>
<gene>
    <name evidence="8" type="ORF">SAMN05660841_01783</name>
</gene>
<evidence type="ECO:0000256" key="3">
    <source>
        <dbReference type="ARBA" id="ARBA00022729"/>
    </source>
</evidence>
<comment type="similarity">
    <text evidence="2">Belongs to the SusD family.</text>
</comment>
<protein>
    <submittedName>
        <fullName evidence="8">SusD family protein</fullName>
    </submittedName>
</protein>
<dbReference type="Pfam" id="PF14322">
    <property type="entry name" value="SusD-like_3"/>
    <property type="match status" value="1"/>
</dbReference>